<evidence type="ECO:0000256" key="7">
    <source>
        <dbReference type="ARBA" id="ARBA00033135"/>
    </source>
</evidence>
<evidence type="ECO:0000313" key="8">
    <source>
        <dbReference type="EMBL" id="PWK53978.1"/>
    </source>
</evidence>
<evidence type="ECO:0000256" key="1">
    <source>
        <dbReference type="ARBA" id="ARBA00005230"/>
    </source>
</evidence>
<sequence length="105" mass="11807">MAQFDVYENPSKQSRRAYPYILDIQHSLIEDISTRIVVPLGDAVNFKNEELKGLTPRVEFEGQNLLILIPQIASMSRKSLRDPVGTLSHLRDEIVSSIDLAITGI</sequence>
<keyword evidence="9" id="KW-1185">Reference proteome</keyword>
<dbReference type="EMBL" id="QGGU01000002">
    <property type="protein sequence ID" value="PWK53978.1"/>
    <property type="molecule type" value="Genomic_DNA"/>
</dbReference>
<keyword evidence="4" id="KW-0805">Transcription regulation</keyword>
<organism evidence="8 9">
    <name type="scientific">Pleionea mediterranea</name>
    <dbReference type="NCBI Taxonomy" id="523701"/>
    <lineage>
        <taxon>Bacteria</taxon>
        <taxon>Pseudomonadati</taxon>
        <taxon>Pseudomonadota</taxon>
        <taxon>Gammaproteobacteria</taxon>
        <taxon>Oceanospirillales</taxon>
        <taxon>Pleioneaceae</taxon>
        <taxon>Pleionea</taxon>
    </lineage>
</organism>
<dbReference type="InterPro" id="IPR011067">
    <property type="entry name" value="Plasmid_toxin/cell-grow_inhib"/>
</dbReference>
<name>A0A316FZL0_9GAMM</name>
<dbReference type="Proteomes" id="UP000245790">
    <property type="component" value="Unassembled WGS sequence"/>
</dbReference>
<accession>A0A316FZL0</accession>
<gene>
    <name evidence="8" type="ORF">C8D97_102370</name>
</gene>
<evidence type="ECO:0000256" key="5">
    <source>
        <dbReference type="ARBA" id="ARBA00023163"/>
    </source>
</evidence>
<evidence type="ECO:0000256" key="2">
    <source>
        <dbReference type="ARBA" id="ARBA00015075"/>
    </source>
</evidence>
<protein>
    <recommendedName>
        <fullName evidence="2">Toxin CcdB</fullName>
    </recommendedName>
    <alternativeName>
        <fullName evidence="7">Cytotoxic protein CcdB</fullName>
    </alternativeName>
    <alternativeName>
        <fullName evidence="6">Protein LetD</fullName>
    </alternativeName>
</protein>
<evidence type="ECO:0000313" key="9">
    <source>
        <dbReference type="Proteomes" id="UP000245790"/>
    </source>
</evidence>
<keyword evidence="5" id="KW-0804">Transcription</keyword>
<evidence type="ECO:0000256" key="3">
    <source>
        <dbReference type="ARBA" id="ARBA00022491"/>
    </source>
</evidence>
<evidence type="ECO:0000256" key="4">
    <source>
        <dbReference type="ARBA" id="ARBA00023015"/>
    </source>
</evidence>
<comment type="caution">
    <text evidence="8">The sequence shown here is derived from an EMBL/GenBank/DDBJ whole genome shotgun (WGS) entry which is preliminary data.</text>
</comment>
<dbReference type="GO" id="GO:0006276">
    <property type="term" value="P:plasmid maintenance"/>
    <property type="evidence" value="ECO:0007669"/>
    <property type="project" value="InterPro"/>
</dbReference>
<dbReference type="InterPro" id="IPR002712">
    <property type="entry name" value="CcdB"/>
</dbReference>
<evidence type="ECO:0000256" key="6">
    <source>
        <dbReference type="ARBA" id="ARBA00029628"/>
    </source>
</evidence>
<dbReference type="OrthoDB" id="9813510at2"/>
<dbReference type="RefSeq" id="WP_109762132.1">
    <property type="nucleotide sequence ID" value="NZ_QGGU01000002.1"/>
</dbReference>
<dbReference type="GO" id="GO:0008657">
    <property type="term" value="F:DNA topoisomerase type II (double strand cut, ATP-hydrolyzing) inhibitor activity"/>
    <property type="evidence" value="ECO:0007669"/>
    <property type="project" value="InterPro"/>
</dbReference>
<proteinExistence type="inferred from homology"/>
<comment type="similarity">
    <text evidence="1">Belongs to the CcdB toxin family.</text>
</comment>
<keyword evidence="3" id="KW-0678">Repressor</keyword>
<dbReference type="SUPFAM" id="SSF50118">
    <property type="entry name" value="Cell growth inhibitor/plasmid maintenance toxic component"/>
    <property type="match status" value="1"/>
</dbReference>
<dbReference type="Gene3D" id="2.30.30.110">
    <property type="match status" value="1"/>
</dbReference>
<reference evidence="8 9" key="1">
    <citation type="submission" date="2018-05" db="EMBL/GenBank/DDBJ databases">
        <title>Genomic Encyclopedia of Type Strains, Phase IV (KMG-IV): sequencing the most valuable type-strain genomes for metagenomic binning, comparative biology and taxonomic classification.</title>
        <authorList>
            <person name="Goeker M."/>
        </authorList>
    </citation>
    <scope>NUCLEOTIDE SEQUENCE [LARGE SCALE GENOMIC DNA]</scope>
    <source>
        <strain evidence="8 9">DSM 25350</strain>
    </source>
</reference>
<dbReference type="Pfam" id="PF01845">
    <property type="entry name" value="CcdB"/>
    <property type="match status" value="1"/>
</dbReference>
<dbReference type="AlphaFoldDB" id="A0A316FZL0"/>